<dbReference type="Proteomes" id="UP001281003">
    <property type="component" value="Unassembled WGS sequence"/>
</dbReference>
<feature type="compositionally biased region" description="Pro residues" evidence="1">
    <location>
        <begin position="360"/>
        <end position="395"/>
    </location>
</feature>
<comment type="caution">
    <text evidence="2">The sequence shown here is derived from an EMBL/GenBank/DDBJ whole genome shotgun (WGS) entry which is preliminary data.</text>
</comment>
<feature type="compositionally biased region" description="Low complexity" evidence="1">
    <location>
        <begin position="342"/>
        <end position="359"/>
    </location>
</feature>
<dbReference type="AlphaFoldDB" id="A0AAE0UEM9"/>
<feature type="region of interest" description="Disordered" evidence="1">
    <location>
        <begin position="150"/>
        <end position="170"/>
    </location>
</feature>
<feature type="compositionally biased region" description="Basic and acidic residues" evidence="1">
    <location>
        <begin position="274"/>
        <end position="287"/>
    </location>
</feature>
<protein>
    <submittedName>
        <fullName evidence="2">Uncharacterized protein</fullName>
    </submittedName>
</protein>
<evidence type="ECO:0000256" key="1">
    <source>
        <dbReference type="SAM" id="MobiDB-lite"/>
    </source>
</evidence>
<keyword evidence="3" id="KW-1185">Reference proteome</keyword>
<name>A0AAE0UEM9_SORBR</name>
<feature type="region of interest" description="Disordered" evidence="1">
    <location>
        <begin position="1"/>
        <end position="95"/>
    </location>
</feature>
<organism evidence="2 3">
    <name type="scientific">Sordaria brevicollis</name>
    <dbReference type="NCBI Taxonomy" id="83679"/>
    <lineage>
        <taxon>Eukaryota</taxon>
        <taxon>Fungi</taxon>
        <taxon>Dikarya</taxon>
        <taxon>Ascomycota</taxon>
        <taxon>Pezizomycotina</taxon>
        <taxon>Sordariomycetes</taxon>
        <taxon>Sordariomycetidae</taxon>
        <taxon>Sordariales</taxon>
        <taxon>Sordariaceae</taxon>
        <taxon>Sordaria</taxon>
    </lineage>
</organism>
<sequence>MEQHATSKHPLSNGHAPIPLAQGIQEEENSTQDNQDNIPRLSLGTTPKLPERGRPEHSIRRSNEIVRTSIDPDASTRTETKEPEEHTLTQDAPPAFLSLNAPSISNLGDELPLQFMFYEPQIQEPEHAVPKIWQDWGHVPRHEWARTLSTIPSRSREQSSSQRISSVSELPSIPADASASYLELITPKARPFAVLERFLGKGAQPKPESQPKFEARSKPEAQSRPEVQSKSELQPMPEVQPQPVPEPEISPRPESPSQSVGDYSPPKAAHKLSLNHETEHLNTHIADKTSSNDVTKTSGNPNQDQPSSPTNSDNGPQSLKAASVTAEDLIGMELPYHLLFAPDSTPPETGSPTSTKLPVLHPPPSPPFSLPPSLPPSSPPSPPQTAPQQLPPPAETRPLEVDDVFFSQPVPTKYLPVNEQLPEKMSWRDVLELAQSVLSEPMEELPVVRSKVNLLTVSSVDEDPDADRHSLLAKSHVAEVEQVVDDDEDDDTGSVVRSSFSSFDIRDVNMSLHKEMSRIWSWREKWRAKKRV</sequence>
<evidence type="ECO:0000313" key="2">
    <source>
        <dbReference type="EMBL" id="KAK3401005.1"/>
    </source>
</evidence>
<feature type="compositionally biased region" description="Basic and acidic residues" evidence="1">
    <location>
        <begin position="74"/>
        <end position="88"/>
    </location>
</feature>
<dbReference type="EMBL" id="JAUTDP010000003">
    <property type="protein sequence ID" value="KAK3401005.1"/>
    <property type="molecule type" value="Genomic_DNA"/>
</dbReference>
<feature type="region of interest" description="Disordered" evidence="1">
    <location>
        <begin position="339"/>
        <end position="397"/>
    </location>
</feature>
<accession>A0AAE0UEM9</accession>
<proteinExistence type="predicted"/>
<feature type="region of interest" description="Disordered" evidence="1">
    <location>
        <begin position="200"/>
        <end position="326"/>
    </location>
</feature>
<gene>
    <name evidence="2" type="ORF">B0T20DRAFT_158992</name>
</gene>
<reference evidence="2" key="2">
    <citation type="submission" date="2023-07" db="EMBL/GenBank/DDBJ databases">
        <authorList>
            <consortium name="Lawrence Berkeley National Laboratory"/>
            <person name="Haridas S."/>
            <person name="Hensen N."/>
            <person name="Bonometti L."/>
            <person name="Westerberg I."/>
            <person name="Brannstrom I.O."/>
            <person name="Guillou S."/>
            <person name="Cros-Aarteil S."/>
            <person name="Calhoun S."/>
            <person name="Kuo A."/>
            <person name="Mondo S."/>
            <person name="Pangilinan J."/>
            <person name="Riley R."/>
            <person name="LaButti K."/>
            <person name="Andreopoulos B."/>
            <person name="Lipzen A."/>
            <person name="Chen C."/>
            <person name="Yanf M."/>
            <person name="Daum C."/>
            <person name="Ng V."/>
            <person name="Clum A."/>
            <person name="Steindorff A."/>
            <person name="Ohm R."/>
            <person name="Martin F."/>
            <person name="Silar P."/>
            <person name="Natvig D."/>
            <person name="Lalanne C."/>
            <person name="Gautier V."/>
            <person name="Ament-velasquez S.L."/>
            <person name="Kruys A."/>
            <person name="Hutchinson M.I."/>
            <person name="Powell A.J."/>
            <person name="Barry K."/>
            <person name="Miller A.N."/>
            <person name="Grigoriev I.V."/>
            <person name="Debuchy R."/>
            <person name="Gladieux P."/>
            <person name="Thoren M.H."/>
            <person name="Johannesson H."/>
        </authorList>
    </citation>
    <scope>NUCLEOTIDE SEQUENCE</scope>
    <source>
        <strain evidence="2">FGSC 1904</strain>
    </source>
</reference>
<evidence type="ECO:0000313" key="3">
    <source>
        <dbReference type="Proteomes" id="UP001281003"/>
    </source>
</evidence>
<reference evidence="2" key="1">
    <citation type="journal article" date="2023" name="Mol. Phylogenet. Evol.">
        <title>Genome-scale phylogeny and comparative genomics of the fungal order Sordariales.</title>
        <authorList>
            <person name="Hensen N."/>
            <person name="Bonometti L."/>
            <person name="Westerberg I."/>
            <person name="Brannstrom I.O."/>
            <person name="Guillou S."/>
            <person name="Cros-Aarteil S."/>
            <person name="Calhoun S."/>
            <person name="Haridas S."/>
            <person name="Kuo A."/>
            <person name="Mondo S."/>
            <person name="Pangilinan J."/>
            <person name="Riley R."/>
            <person name="LaButti K."/>
            <person name="Andreopoulos B."/>
            <person name="Lipzen A."/>
            <person name="Chen C."/>
            <person name="Yan M."/>
            <person name="Daum C."/>
            <person name="Ng V."/>
            <person name="Clum A."/>
            <person name="Steindorff A."/>
            <person name="Ohm R.A."/>
            <person name="Martin F."/>
            <person name="Silar P."/>
            <person name="Natvig D.O."/>
            <person name="Lalanne C."/>
            <person name="Gautier V."/>
            <person name="Ament-Velasquez S.L."/>
            <person name="Kruys A."/>
            <person name="Hutchinson M.I."/>
            <person name="Powell A.J."/>
            <person name="Barry K."/>
            <person name="Miller A.N."/>
            <person name="Grigoriev I.V."/>
            <person name="Debuchy R."/>
            <person name="Gladieux P."/>
            <person name="Hiltunen Thoren M."/>
            <person name="Johannesson H."/>
        </authorList>
    </citation>
    <scope>NUCLEOTIDE SEQUENCE</scope>
    <source>
        <strain evidence="2">FGSC 1904</strain>
    </source>
</reference>
<feature type="compositionally biased region" description="Pro residues" evidence="1">
    <location>
        <begin position="238"/>
        <end position="254"/>
    </location>
</feature>
<feature type="compositionally biased region" description="Basic and acidic residues" evidence="1">
    <location>
        <begin position="49"/>
        <end position="64"/>
    </location>
</feature>
<feature type="compositionally biased region" description="Basic and acidic residues" evidence="1">
    <location>
        <begin position="209"/>
        <end position="229"/>
    </location>
</feature>
<feature type="compositionally biased region" description="Polar residues" evidence="1">
    <location>
        <begin position="288"/>
        <end position="317"/>
    </location>
</feature>
<feature type="compositionally biased region" description="Low complexity" evidence="1">
    <location>
        <begin position="158"/>
        <end position="169"/>
    </location>
</feature>